<evidence type="ECO:0000256" key="1">
    <source>
        <dbReference type="PROSITE-ProRule" id="PRU00285"/>
    </source>
</evidence>
<accession>A0A973WIN9</accession>
<dbReference type="PANTHER" id="PTHR11527">
    <property type="entry name" value="HEAT-SHOCK PROTEIN 20 FAMILY MEMBER"/>
    <property type="match status" value="1"/>
</dbReference>
<evidence type="ECO:0000259" key="4">
    <source>
        <dbReference type="PROSITE" id="PS01031"/>
    </source>
</evidence>
<name>A0A973WIN9_9BRAD</name>
<dbReference type="Pfam" id="PF00011">
    <property type="entry name" value="HSP20"/>
    <property type="match status" value="1"/>
</dbReference>
<dbReference type="InterPro" id="IPR008978">
    <property type="entry name" value="HSP20-like_chaperone"/>
</dbReference>
<evidence type="ECO:0000313" key="5">
    <source>
        <dbReference type="EMBL" id="NVL05544.1"/>
    </source>
</evidence>
<dbReference type="CDD" id="cd06464">
    <property type="entry name" value="ACD_sHsps-like"/>
    <property type="match status" value="1"/>
</dbReference>
<comment type="similarity">
    <text evidence="1 2">Belongs to the small heat shock protein (HSP20) family.</text>
</comment>
<dbReference type="PROSITE" id="PS01031">
    <property type="entry name" value="SHSP"/>
    <property type="match status" value="1"/>
</dbReference>
<feature type="domain" description="SHSP" evidence="4">
    <location>
        <begin position="66"/>
        <end position="180"/>
    </location>
</feature>
<dbReference type="Gene3D" id="2.60.40.790">
    <property type="match status" value="1"/>
</dbReference>
<dbReference type="InterPro" id="IPR002068">
    <property type="entry name" value="A-crystallin/Hsp20_dom"/>
</dbReference>
<evidence type="ECO:0000256" key="2">
    <source>
        <dbReference type="RuleBase" id="RU003616"/>
    </source>
</evidence>
<dbReference type="InterPro" id="IPR031107">
    <property type="entry name" value="Small_HSP"/>
</dbReference>
<sequence length="180" mass="20541">MAEAATKLPVKTEGTPVAQPTRFPDWQPFEALRNQVDRLFHEFQTGFLQAPSYRSLLDIEPFWRRDYGFNVTPAIDIVERDKAFEVTAELPGLDVNNIDLQLSDDVLTIKGEKQEEKEEKAKDHYVSERRYGSFRRSLQVPGTVDTDRIEAHFKGGVLTVTLPKSPEAQKKQKTIPVTPK</sequence>
<organism evidence="5">
    <name type="scientific">Bradyrhizobium quebecense</name>
    <dbReference type="NCBI Taxonomy" id="2748629"/>
    <lineage>
        <taxon>Bacteria</taxon>
        <taxon>Pseudomonadati</taxon>
        <taxon>Pseudomonadota</taxon>
        <taxon>Alphaproteobacteria</taxon>
        <taxon>Hyphomicrobiales</taxon>
        <taxon>Nitrobacteraceae</taxon>
        <taxon>Bradyrhizobium</taxon>
    </lineage>
</organism>
<evidence type="ECO:0000256" key="3">
    <source>
        <dbReference type="SAM" id="MobiDB-lite"/>
    </source>
</evidence>
<reference evidence="5" key="1">
    <citation type="submission" date="2020-06" db="EMBL/GenBank/DDBJ databases">
        <title>Whole Genome Sequence of Bradyrhizobium sp. Strain 66S1MB.</title>
        <authorList>
            <person name="Bromfield E."/>
            <person name="Cloutier S."/>
        </authorList>
    </citation>
    <scope>NUCLEOTIDE SEQUENCE</scope>
    <source>
        <strain evidence="5">66S1MB</strain>
    </source>
</reference>
<dbReference type="AlphaFoldDB" id="A0A973WIN9"/>
<dbReference type="SUPFAM" id="SSF49764">
    <property type="entry name" value="HSP20-like chaperones"/>
    <property type="match status" value="1"/>
</dbReference>
<dbReference type="EMBL" id="JABWSX010000001">
    <property type="protein sequence ID" value="NVL05544.1"/>
    <property type="molecule type" value="Genomic_DNA"/>
</dbReference>
<gene>
    <name evidence="5" type="ORF">HU230_07410</name>
</gene>
<dbReference type="RefSeq" id="WP_176529546.1">
    <property type="nucleotide sequence ID" value="NZ_CP088022.1"/>
</dbReference>
<comment type="caution">
    <text evidence="5">The sequence shown here is derived from an EMBL/GenBank/DDBJ whole genome shotgun (WGS) entry which is preliminary data.</text>
</comment>
<proteinExistence type="inferred from homology"/>
<protein>
    <submittedName>
        <fullName evidence="5">Hsp20/alpha crystallin family protein</fullName>
    </submittedName>
</protein>
<feature type="region of interest" description="Disordered" evidence="3">
    <location>
        <begin position="1"/>
        <end position="23"/>
    </location>
</feature>